<protein>
    <submittedName>
        <fullName evidence="2">Uncharacterized protein</fullName>
    </submittedName>
</protein>
<sequence length="158" mass="18172">MSLSPTVYKARRPILIAIPTRARNGVPHSKAVLRVLAEDANIFHIALTLERIPFENAKFRRPSVFRTPGFQDIEPFLQFAIFWATNINSSHNMSDEFLKSNVLRMGRFVCCLKGYSGRDVNVWAGKSWRLNTCGTARSRPKNSLHFWYSGFYLQEVHP</sequence>
<proteinExistence type="predicted"/>
<organism evidence="1 2">
    <name type="scientific">Ascaris lumbricoides</name>
    <name type="common">Giant roundworm</name>
    <dbReference type="NCBI Taxonomy" id="6252"/>
    <lineage>
        <taxon>Eukaryota</taxon>
        <taxon>Metazoa</taxon>
        <taxon>Ecdysozoa</taxon>
        <taxon>Nematoda</taxon>
        <taxon>Chromadorea</taxon>
        <taxon>Rhabditida</taxon>
        <taxon>Spirurina</taxon>
        <taxon>Ascaridomorpha</taxon>
        <taxon>Ascaridoidea</taxon>
        <taxon>Ascarididae</taxon>
        <taxon>Ascaris</taxon>
    </lineage>
</organism>
<reference evidence="2" key="1">
    <citation type="submission" date="2017-02" db="UniProtKB">
        <authorList>
            <consortium name="WormBaseParasite"/>
        </authorList>
    </citation>
    <scope>IDENTIFICATION</scope>
</reference>
<evidence type="ECO:0000313" key="2">
    <source>
        <dbReference type="WBParaSite" id="ALUE_0000223701-mRNA-1"/>
    </source>
</evidence>
<dbReference type="AlphaFoldDB" id="A0A0M3HL42"/>
<evidence type="ECO:0000313" key="1">
    <source>
        <dbReference type="Proteomes" id="UP000036681"/>
    </source>
</evidence>
<dbReference type="WBParaSite" id="ALUE_0000223701-mRNA-1">
    <property type="protein sequence ID" value="ALUE_0000223701-mRNA-1"/>
    <property type="gene ID" value="ALUE_0000223701"/>
</dbReference>
<dbReference type="Proteomes" id="UP000036681">
    <property type="component" value="Unplaced"/>
</dbReference>
<name>A0A0M3HL42_ASCLU</name>
<accession>A0A0M3HL42</accession>
<keyword evidence="1" id="KW-1185">Reference proteome</keyword>